<dbReference type="Pfam" id="PF13561">
    <property type="entry name" value="adh_short_C2"/>
    <property type="match status" value="1"/>
</dbReference>
<comment type="caution">
    <text evidence="3">The sequence shown here is derived from an EMBL/GenBank/DDBJ whole genome shotgun (WGS) entry which is preliminary data.</text>
</comment>
<dbReference type="EMBL" id="VIFX01000190">
    <property type="protein sequence ID" value="TQR76178.1"/>
    <property type="molecule type" value="Genomic_DNA"/>
</dbReference>
<accession>A0A544VQ70</accession>
<reference evidence="3 4" key="1">
    <citation type="submission" date="2018-10" db="EMBL/GenBank/DDBJ databases">
        <title>Draft genome of Mycobacterium hodleri strain B.</title>
        <authorList>
            <person name="Amande T.J."/>
            <person name="Mcgenity T.J."/>
        </authorList>
    </citation>
    <scope>NUCLEOTIDE SEQUENCE [LARGE SCALE GENOMIC DNA]</scope>
    <source>
        <strain evidence="3 4">B</strain>
    </source>
</reference>
<dbReference type="PANTHER" id="PTHR43639:SF1">
    <property type="entry name" value="SHORT-CHAIN DEHYDROGENASE_REDUCTASE FAMILY PROTEIN"/>
    <property type="match status" value="1"/>
</dbReference>
<dbReference type="PROSITE" id="PS00061">
    <property type="entry name" value="ADH_SHORT"/>
    <property type="match status" value="1"/>
</dbReference>
<name>A0A544VQ70_9MYCO</name>
<dbReference type="PRINTS" id="PR00081">
    <property type="entry name" value="GDHRDH"/>
</dbReference>
<dbReference type="AlphaFoldDB" id="A0A544VQ70"/>
<sequence length="131" mass="14007">LYTTLEVIPHMMERRYGRVVSIGAESVRNGLWQHAVYSAAKGGVHGVTPGLAREFAEYGITFNVVAPAMVITPEHAAVVERMPEAQKLEHENFLEQIRGSIPAGRGGTVGEIAAATAYLASDEAGFVTGQV</sequence>
<organism evidence="3 4">
    <name type="scientific">Mycolicibacterium hodleri</name>
    <dbReference type="NCBI Taxonomy" id="49897"/>
    <lineage>
        <taxon>Bacteria</taxon>
        <taxon>Bacillati</taxon>
        <taxon>Actinomycetota</taxon>
        <taxon>Actinomycetes</taxon>
        <taxon>Mycobacteriales</taxon>
        <taxon>Mycobacteriaceae</taxon>
        <taxon>Mycolicibacterium</taxon>
    </lineage>
</organism>
<dbReference type="InterPro" id="IPR002347">
    <property type="entry name" value="SDR_fam"/>
</dbReference>
<dbReference type="PANTHER" id="PTHR43639">
    <property type="entry name" value="OXIDOREDUCTASE, SHORT-CHAIN DEHYDROGENASE/REDUCTASE FAMILY (AFU_ORTHOLOGUE AFUA_5G02870)"/>
    <property type="match status" value="1"/>
</dbReference>
<evidence type="ECO:0000313" key="3">
    <source>
        <dbReference type="EMBL" id="TQR76178.1"/>
    </source>
</evidence>
<feature type="non-terminal residue" evidence="3">
    <location>
        <position position="1"/>
    </location>
</feature>
<dbReference type="InterPro" id="IPR020904">
    <property type="entry name" value="Sc_DH/Rdtase_CS"/>
</dbReference>
<keyword evidence="4" id="KW-1185">Reference proteome</keyword>
<comment type="similarity">
    <text evidence="1">Belongs to the short-chain dehydrogenases/reductases (SDR) family.</text>
</comment>
<protein>
    <submittedName>
        <fullName evidence="3">SDR family oxidoreductase</fullName>
    </submittedName>
</protein>
<dbReference type="InterPro" id="IPR036291">
    <property type="entry name" value="NAD(P)-bd_dom_sf"/>
</dbReference>
<keyword evidence="2" id="KW-0560">Oxidoreductase</keyword>
<feature type="non-terminal residue" evidence="3">
    <location>
        <position position="131"/>
    </location>
</feature>
<dbReference type="Gene3D" id="3.40.50.720">
    <property type="entry name" value="NAD(P)-binding Rossmann-like Domain"/>
    <property type="match status" value="1"/>
</dbReference>
<evidence type="ECO:0000313" key="4">
    <source>
        <dbReference type="Proteomes" id="UP000315759"/>
    </source>
</evidence>
<evidence type="ECO:0000256" key="2">
    <source>
        <dbReference type="ARBA" id="ARBA00023002"/>
    </source>
</evidence>
<dbReference type="SUPFAM" id="SSF51735">
    <property type="entry name" value="NAD(P)-binding Rossmann-fold domains"/>
    <property type="match status" value="1"/>
</dbReference>
<evidence type="ECO:0000256" key="1">
    <source>
        <dbReference type="ARBA" id="ARBA00006484"/>
    </source>
</evidence>
<gene>
    <name evidence="3" type="ORF">D8S82_33755</name>
</gene>
<dbReference type="RefSeq" id="WP_142556199.1">
    <property type="nucleotide sequence ID" value="NZ_VIFX01000190.1"/>
</dbReference>
<dbReference type="Proteomes" id="UP000315759">
    <property type="component" value="Unassembled WGS sequence"/>
</dbReference>
<dbReference type="GO" id="GO:0016491">
    <property type="term" value="F:oxidoreductase activity"/>
    <property type="evidence" value="ECO:0007669"/>
    <property type="project" value="UniProtKB-KW"/>
</dbReference>
<proteinExistence type="inferred from homology"/>